<evidence type="ECO:0000313" key="12">
    <source>
        <dbReference type="EMBL" id="EEH57607.1"/>
    </source>
</evidence>
<dbReference type="RefSeq" id="XP_003057656.1">
    <property type="nucleotide sequence ID" value="XM_003057610.1"/>
</dbReference>
<dbReference type="SUPFAM" id="SSF57774">
    <property type="entry name" value="Microbial and mitochondrial ADK, insert 'zinc finger' domain"/>
    <property type="match status" value="1"/>
</dbReference>
<dbReference type="EC" id="2.7.4.3" evidence="4"/>
<dbReference type="FunFam" id="3.40.50.300:FF:000106">
    <property type="entry name" value="Adenylate kinase mitochondrial"/>
    <property type="match status" value="1"/>
</dbReference>
<dbReference type="NCBIfam" id="NF011105">
    <property type="entry name" value="PRK14532.1"/>
    <property type="match status" value="1"/>
</dbReference>
<dbReference type="GeneID" id="9683459"/>
<sequence>MGCGASSPEDAAASPRDGDEPKSGKTESRNIIILFGPPGAGKGSQAPKMVETLGIPQLSTGDMLRAAVAAGTALGEQVKGVMASGGLVTDDLVVSLIRERVEKKDCAGGFILDGFPRTLEQAEMLDEMLAKSGERVRHVVALVVPDEVLTERICGRWIHKASGRSYHVAFDKPASLAASGEDAAPTTENMLDDVTGEPLTQRPDDTEDALKTRLAAYHKQTVPILGHYDEKRKGVVAEVDANRQKDDVWSDIERAIAANDVEPKEPEPEPKKVEEAAPEEAATAPPAEAPEEPAPAAEEPAPAPEEPAPAPEEPAPAPEEPAPEEAAPAEVAPAEPAAAEPAAAEAEPAAAEAEPAGGGGRARARRARRPPSPRPPSPRPPSPEAAEAGADAAAAEPAAAAAEPAPAAAEPAPAEAAPAEAAPAEPAAEADADAAPAEAAPAKDVAVEAGADAAAVEGAAAEDVAVEAGADAAAVEGAAAEGAGEAAP</sequence>
<keyword evidence="6" id="KW-0547">Nucleotide-binding</keyword>
<evidence type="ECO:0000256" key="5">
    <source>
        <dbReference type="ARBA" id="ARBA00022679"/>
    </source>
</evidence>
<dbReference type="SUPFAM" id="SSF52540">
    <property type="entry name" value="P-loop containing nucleoside triphosphate hydrolases"/>
    <property type="match status" value="1"/>
</dbReference>
<feature type="domain" description="Adenylate kinase active site lid" evidence="11">
    <location>
        <begin position="156"/>
        <end position="204"/>
    </location>
</feature>
<dbReference type="GO" id="GO:0004017">
    <property type="term" value="F:AMP kinase activity"/>
    <property type="evidence" value="ECO:0007669"/>
    <property type="project" value="UniProtKB-EC"/>
</dbReference>
<dbReference type="Gene3D" id="3.40.50.300">
    <property type="entry name" value="P-loop containing nucleotide triphosphate hydrolases"/>
    <property type="match status" value="1"/>
</dbReference>
<dbReference type="PRINTS" id="PR00094">
    <property type="entry name" value="ADENYLTKNASE"/>
</dbReference>
<evidence type="ECO:0000256" key="7">
    <source>
        <dbReference type="ARBA" id="ARBA00022777"/>
    </source>
</evidence>
<feature type="compositionally biased region" description="Pro residues" evidence="10">
    <location>
        <begin position="301"/>
        <end position="320"/>
    </location>
</feature>
<feature type="compositionally biased region" description="Basic and acidic residues" evidence="10">
    <location>
        <begin position="261"/>
        <end position="275"/>
    </location>
</feature>
<evidence type="ECO:0000256" key="6">
    <source>
        <dbReference type="ARBA" id="ARBA00022741"/>
    </source>
</evidence>
<feature type="region of interest" description="Disordered" evidence="10">
    <location>
        <begin position="1"/>
        <end position="29"/>
    </location>
</feature>
<accession>C1MPW5</accession>
<dbReference type="NCBIfam" id="NF011100">
    <property type="entry name" value="PRK14527.1"/>
    <property type="match status" value="1"/>
</dbReference>
<dbReference type="KEGG" id="mpp:MICPUCDRAFT_67168"/>
<dbReference type="CDD" id="cd01428">
    <property type="entry name" value="ADK"/>
    <property type="match status" value="1"/>
</dbReference>
<dbReference type="PANTHER" id="PTHR23359">
    <property type="entry name" value="NUCLEOTIDE KINASE"/>
    <property type="match status" value="1"/>
</dbReference>
<feature type="compositionally biased region" description="Low complexity" evidence="10">
    <location>
        <begin position="324"/>
        <end position="355"/>
    </location>
</feature>
<comment type="similarity">
    <text evidence="3 9">Belongs to the adenylate kinase family.</text>
</comment>
<dbReference type="InterPro" id="IPR007862">
    <property type="entry name" value="Adenylate_kinase_lid-dom"/>
</dbReference>
<protein>
    <recommendedName>
        <fullName evidence="4">adenylate kinase</fullName>
        <ecNumber evidence="4">2.7.4.3</ecNumber>
    </recommendedName>
    <alternativeName>
        <fullName evidence="8">ATP:AMP phosphotransferase</fullName>
    </alternativeName>
</protein>
<dbReference type="eggNOG" id="KOG3078">
    <property type="taxonomic scope" value="Eukaryota"/>
</dbReference>
<dbReference type="HAMAP" id="MF_00235">
    <property type="entry name" value="Adenylate_kinase_Adk"/>
    <property type="match status" value="1"/>
</dbReference>
<feature type="compositionally biased region" description="Basic residues" evidence="10">
    <location>
        <begin position="362"/>
        <end position="371"/>
    </location>
</feature>
<evidence type="ECO:0000256" key="2">
    <source>
        <dbReference type="ARBA" id="ARBA00003053"/>
    </source>
</evidence>
<dbReference type="Proteomes" id="UP000001876">
    <property type="component" value="Unassembled WGS sequence"/>
</dbReference>
<evidence type="ECO:0000313" key="13">
    <source>
        <dbReference type="Proteomes" id="UP000001876"/>
    </source>
</evidence>
<dbReference type="InterPro" id="IPR027417">
    <property type="entry name" value="P-loop_NTPase"/>
</dbReference>
<name>C1MPW5_MICPC</name>
<feature type="compositionally biased region" description="Basic and acidic residues" evidence="10">
    <location>
        <begin position="16"/>
        <end position="28"/>
    </location>
</feature>
<organism evidence="13">
    <name type="scientific">Micromonas pusilla (strain CCMP1545)</name>
    <name type="common">Picoplanktonic green alga</name>
    <dbReference type="NCBI Taxonomy" id="564608"/>
    <lineage>
        <taxon>Eukaryota</taxon>
        <taxon>Viridiplantae</taxon>
        <taxon>Chlorophyta</taxon>
        <taxon>Mamiellophyceae</taxon>
        <taxon>Mamiellales</taxon>
        <taxon>Mamiellaceae</taxon>
        <taxon>Micromonas</taxon>
    </lineage>
</organism>
<keyword evidence="7 9" id="KW-0418">Kinase</keyword>
<dbReference type="OMA" id="DGMMTID"/>
<evidence type="ECO:0000256" key="8">
    <source>
        <dbReference type="ARBA" id="ARBA00031517"/>
    </source>
</evidence>
<comment type="catalytic activity">
    <reaction evidence="1">
        <text>AMP + ATP = 2 ADP</text>
        <dbReference type="Rhea" id="RHEA:12973"/>
        <dbReference type="ChEBI" id="CHEBI:30616"/>
        <dbReference type="ChEBI" id="CHEBI:456215"/>
        <dbReference type="ChEBI" id="CHEBI:456216"/>
        <dbReference type="EC" id="2.7.4.3"/>
    </reaction>
</comment>
<evidence type="ECO:0000256" key="3">
    <source>
        <dbReference type="ARBA" id="ARBA00007220"/>
    </source>
</evidence>
<dbReference type="Pfam" id="PF00406">
    <property type="entry name" value="ADK"/>
    <property type="match status" value="1"/>
</dbReference>
<dbReference type="InterPro" id="IPR006259">
    <property type="entry name" value="Adenyl_kin_sub"/>
</dbReference>
<evidence type="ECO:0000256" key="1">
    <source>
        <dbReference type="ARBA" id="ARBA00000582"/>
    </source>
</evidence>
<gene>
    <name evidence="12" type="ORF">MICPUCDRAFT_67168</name>
</gene>
<comment type="function">
    <text evidence="2">Catalyzes the reversible transfer of the terminal phosphate group between ATP and AMP. Plays an important role in cellular energy homeostasis and in adenine nucleotide metabolism.</text>
</comment>
<evidence type="ECO:0000256" key="4">
    <source>
        <dbReference type="ARBA" id="ARBA00012955"/>
    </source>
</evidence>
<keyword evidence="13" id="KW-1185">Reference proteome</keyword>
<feature type="compositionally biased region" description="Low complexity" evidence="10">
    <location>
        <begin position="384"/>
        <end position="488"/>
    </location>
</feature>
<feature type="compositionally biased region" description="Pro residues" evidence="10">
    <location>
        <begin position="372"/>
        <end position="383"/>
    </location>
</feature>
<evidence type="ECO:0000256" key="10">
    <source>
        <dbReference type="SAM" id="MobiDB-lite"/>
    </source>
</evidence>
<dbReference type="STRING" id="564608.C1MPW5"/>
<keyword evidence="5 9" id="KW-0808">Transferase</keyword>
<feature type="region of interest" description="Disordered" evidence="10">
    <location>
        <begin position="256"/>
        <end position="488"/>
    </location>
</feature>
<dbReference type="NCBIfam" id="NF001381">
    <property type="entry name" value="PRK00279.1-3"/>
    <property type="match status" value="1"/>
</dbReference>
<dbReference type="EMBL" id="GG663738">
    <property type="protein sequence ID" value="EEH57607.1"/>
    <property type="molecule type" value="Genomic_DNA"/>
</dbReference>
<dbReference type="InterPro" id="IPR000850">
    <property type="entry name" value="Adenylat/UMP-CMP_kin"/>
</dbReference>
<dbReference type="OrthoDB" id="439792at2759"/>
<dbReference type="NCBIfam" id="TIGR01351">
    <property type="entry name" value="adk"/>
    <property type="match status" value="1"/>
</dbReference>
<evidence type="ECO:0000256" key="9">
    <source>
        <dbReference type="RuleBase" id="RU003330"/>
    </source>
</evidence>
<dbReference type="InterPro" id="IPR036193">
    <property type="entry name" value="ADK_active_lid_dom_sf"/>
</dbReference>
<dbReference type="AlphaFoldDB" id="C1MPW5"/>
<reference evidence="12 13" key="1">
    <citation type="journal article" date="2009" name="Science">
        <title>Green evolution and dynamic adaptations revealed by genomes of the marine picoeukaryotes Micromonas.</title>
        <authorList>
            <person name="Worden A.Z."/>
            <person name="Lee J.H."/>
            <person name="Mock T."/>
            <person name="Rouze P."/>
            <person name="Simmons M.P."/>
            <person name="Aerts A.L."/>
            <person name="Allen A.E."/>
            <person name="Cuvelier M.L."/>
            <person name="Derelle E."/>
            <person name="Everett M.V."/>
            <person name="Foulon E."/>
            <person name="Grimwood J."/>
            <person name="Gundlach H."/>
            <person name="Henrissat B."/>
            <person name="Napoli C."/>
            <person name="McDonald S.M."/>
            <person name="Parker M.S."/>
            <person name="Rombauts S."/>
            <person name="Salamov A."/>
            <person name="Von Dassow P."/>
            <person name="Badger J.H."/>
            <person name="Coutinho P.M."/>
            <person name="Demir E."/>
            <person name="Dubchak I."/>
            <person name="Gentemann C."/>
            <person name="Eikrem W."/>
            <person name="Gready J.E."/>
            <person name="John U."/>
            <person name="Lanier W."/>
            <person name="Lindquist E.A."/>
            <person name="Lucas S."/>
            <person name="Mayer K.F."/>
            <person name="Moreau H."/>
            <person name="Not F."/>
            <person name="Otillar R."/>
            <person name="Panaud O."/>
            <person name="Pangilinan J."/>
            <person name="Paulsen I."/>
            <person name="Piegu B."/>
            <person name="Poliakov A."/>
            <person name="Robbens S."/>
            <person name="Schmutz J."/>
            <person name="Toulza E."/>
            <person name="Wyss T."/>
            <person name="Zelensky A."/>
            <person name="Zhou K."/>
            <person name="Armbrust E.V."/>
            <person name="Bhattacharya D."/>
            <person name="Goodenough U.W."/>
            <person name="Van de Peer Y."/>
            <person name="Grigoriev I.V."/>
        </authorList>
    </citation>
    <scope>NUCLEOTIDE SEQUENCE [LARGE SCALE GENOMIC DNA]</scope>
    <source>
        <strain evidence="12 13">CCMP1545</strain>
    </source>
</reference>
<evidence type="ECO:0000259" key="11">
    <source>
        <dbReference type="Pfam" id="PF05191"/>
    </source>
</evidence>
<dbReference type="InterPro" id="IPR033690">
    <property type="entry name" value="Adenylat_kinase_CS"/>
</dbReference>
<dbReference type="Pfam" id="PF05191">
    <property type="entry name" value="ADK_lid"/>
    <property type="match status" value="1"/>
</dbReference>
<feature type="region of interest" description="Disordered" evidence="10">
    <location>
        <begin position="178"/>
        <end position="204"/>
    </location>
</feature>
<dbReference type="PROSITE" id="PS00113">
    <property type="entry name" value="ADENYLATE_KINASE"/>
    <property type="match status" value="1"/>
</dbReference>
<proteinExistence type="inferred from homology"/>
<dbReference type="GO" id="GO:0005524">
    <property type="term" value="F:ATP binding"/>
    <property type="evidence" value="ECO:0007669"/>
    <property type="project" value="InterPro"/>
</dbReference>